<keyword evidence="2" id="KW-0521">NADP</keyword>
<evidence type="ECO:0000256" key="3">
    <source>
        <dbReference type="ARBA" id="ARBA00023002"/>
    </source>
</evidence>
<dbReference type="EMBL" id="JAAMFM010000016">
    <property type="protein sequence ID" value="NVM95515.1"/>
    <property type="molecule type" value="Genomic_DNA"/>
</dbReference>
<dbReference type="Gene3D" id="3.40.430.10">
    <property type="entry name" value="Dihydrofolate Reductase, subunit A"/>
    <property type="match status" value="1"/>
</dbReference>
<keyword evidence="3" id="KW-0560">Oxidoreductase</keyword>
<organism evidence="5 6">
    <name type="scientific">Arthrobacter wenxiniae</name>
    <dbReference type="NCBI Taxonomy" id="2713570"/>
    <lineage>
        <taxon>Bacteria</taxon>
        <taxon>Bacillati</taxon>
        <taxon>Actinomycetota</taxon>
        <taxon>Actinomycetes</taxon>
        <taxon>Micrococcales</taxon>
        <taxon>Micrococcaceae</taxon>
        <taxon>Arthrobacter</taxon>
    </lineage>
</organism>
<evidence type="ECO:0000313" key="5">
    <source>
        <dbReference type="EMBL" id="NVM95515.1"/>
    </source>
</evidence>
<gene>
    <name evidence="5" type="ORF">G6034_11425</name>
</gene>
<evidence type="ECO:0000256" key="1">
    <source>
        <dbReference type="ARBA" id="ARBA00005104"/>
    </source>
</evidence>
<dbReference type="AlphaFoldDB" id="A0A7Y7LYJ3"/>
<dbReference type="InterPro" id="IPR024072">
    <property type="entry name" value="DHFR-like_dom_sf"/>
</dbReference>
<reference evidence="5 6" key="1">
    <citation type="submission" date="2020-02" db="EMBL/GenBank/DDBJ databases">
        <title>Genome sequence of strain AETb3-4.</title>
        <authorList>
            <person name="Gao J."/>
            <person name="Zhang X."/>
        </authorList>
    </citation>
    <scope>NUCLEOTIDE SEQUENCE [LARGE SCALE GENOMIC DNA]</scope>
    <source>
        <strain evidence="5 6">AETb3-4</strain>
    </source>
</reference>
<evidence type="ECO:0000313" key="6">
    <source>
        <dbReference type="Proteomes" id="UP000543556"/>
    </source>
</evidence>
<protein>
    <submittedName>
        <fullName evidence="5">Pyrimidine reductase family protein</fullName>
    </submittedName>
</protein>
<dbReference type="SUPFAM" id="SSF53597">
    <property type="entry name" value="Dihydrofolate reductase-like"/>
    <property type="match status" value="1"/>
</dbReference>
<accession>A0A7Y7LYJ3</accession>
<dbReference type="Proteomes" id="UP000543556">
    <property type="component" value="Unassembled WGS sequence"/>
</dbReference>
<dbReference type="PANTHER" id="PTHR38011:SF7">
    <property type="entry name" value="2,5-DIAMINO-6-RIBOSYLAMINO-4(3H)-PYRIMIDINONE 5'-PHOSPHATE REDUCTASE"/>
    <property type="match status" value="1"/>
</dbReference>
<dbReference type="NCBIfam" id="NF010663">
    <property type="entry name" value="PRK14059.1-1"/>
    <property type="match status" value="1"/>
</dbReference>
<comment type="caution">
    <text evidence="5">The sequence shown here is derived from an EMBL/GenBank/DDBJ whole genome shotgun (WGS) entry which is preliminary data.</text>
</comment>
<dbReference type="PANTHER" id="PTHR38011">
    <property type="entry name" value="DIHYDROFOLATE REDUCTASE FAMILY PROTEIN (AFU_ORTHOLOGUE AFUA_8G06820)"/>
    <property type="match status" value="1"/>
</dbReference>
<evidence type="ECO:0000256" key="2">
    <source>
        <dbReference type="ARBA" id="ARBA00022857"/>
    </source>
</evidence>
<dbReference type="InterPro" id="IPR050765">
    <property type="entry name" value="Riboflavin_Biosynth_HTPR"/>
</dbReference>
<dbReference type="Pfam" id="PF01872">
    <property type="entry name" value="RibD_C"/>
    <property type="match status" value="1"/>
</dbReference>
<dbReference type="GO" id="GO:0009231">
    <property type="term" value="P:riboflavin biosynthetic process"/>
    <property type="evidence" value="ECO:0007669"/>
    <property type="project" value="InterPro"/>
</dbReference>
<name>A0A7Y7LYJ3_9MICC</name>
<dbReference type="InterPro" id="IPR002734">
    <property type="entry name" value="RibDG_C"/>
</dbReference>
<comment type="pathway">
    <text evidence="1">Cofactor biosynthesis; riboflavin biosynthesis.</text>
</comment>
<evidence type="ECO:0000259" key="4">
    <source>
        <dbReference type="Pfam" id="PF01872"/>
    </source>
</evidence>
<feature type="domain" description="Bacterial bifunctional deaminase-reductase C-terminal" evidence="4">
    <location>
        <begin position="33"/>
        <end position="241"/>
    </location>
</feature>
<keyword evidence="6" id="KW-1185">Reference proteome</keyword>
<dbReference type="GO" id="GO:0008703">
    <property type="term" value="F:5-amino-6-(5-phosphoribosylamino)uracil reductase activity"/>
    <property type="evidence" value="ECO:0007669"/>
    <property type="project" value="InterPro"/>
</dbReference>
<sequence>MERIFPAAPALSGPALDEELLRENAAVPPGRGWVSFNFVSSVDGAATVEGRSGKLGSADDQHLFQLMRRTADVILVGAQTVRAEGYGGELLSPDARRWRMEHGLPERPPLAVVSGTLNLDPALEVFTDAPVRPLVITTASAPADRREALGGVADVVLAGEDALDVGALVAELGTRGMHRIHSEGGPTLLGTFQAAGRVDELSVTVSPLLVGGTAKRIADVLPGTASAGPQALELAHILKSGSMLFLRYLRPGN</sequence>
<proteinExistence type="predicted"/>